<dbReference type="PANTHER" id="PTHR43200:SF6">
    <property type="entry name" value="3'(2'),5'-BISPHOSPHATE NUCLEOTIDASE"/>
    <property type="match status" value="1"/>
</dbReference>
<dbReference type="RefSeq" id="WP_169559425.1">
    <property type="nucleotide sequence ID" value="NZ_BSNF01000001.1"/>
</dbReference>
<keyword evidence="3" id="KW-0479">Metal-binding</keyword>
<protein>
    <submittedName>
        <fullName evidence="6">Histidinol-phosphatase</fullName>
    </submittedName>
</protein>
<dbReference type="InterPro" id="IPR051090">
    <property type="entry name" value="Inositol_monoP_superfamily"/>
</dbReference>
<dbReference type="InterPro" id="IPR000760">
    <property type="entry name" value="Inositol_monophosphatase-like"/>
</dbReference>
<sequence>MTKECPRSFIDLAHRLADAAGEVIRPLYRQKLDIISKEDASPVTIADRNAEMAMRKIIEAEFPDHGIYGEEHGQVRTDAEYVWVLDPIDGTHSFISGSPTFTCLIGLVRNGAPVMGLMYQPISGERWVGANGVTTLNDVPIQTRDAINTVEQASLFSWGVELFKSDRGPEYERLCTSAARKRFGYDSYAYGLLAHGFVDLVADFDMKPFDYCALVPIVENAGGVMSDWDGNPLTLTTPGYVLASGNEALHQQALALLSRD</sequence>
<evidence type="ECO:0000256" key="1">
    <source>
        <dbReference type="ARBA" id="ARBA00001946"/>
    </source>
</evidence>
<dbReference type="Proteomes" id="UP001161409">
    <property type="component" value="Unassembled WGS sequence"/>
</dbReference>
<dbReference type="PROSITE" id="PS00629">
    <property type="entry name" value="IMP_1"/>
    <property type="match status" value="1"/>
</dbReference>
<dbReference type="SUPFAM" id="SSF56655">
    <property type="entry name" value="Carbohydrate phosphatase"/>
    <property type="match status" value="1"/>
</dbReference>
<evidence type="ECO:0000313" key="6">
    <source>
        <dbReference type="EMBL" id="GLQ05423.1"/>
    </source>
</evidence>
<comment type="similarity">
    <text evidence="2">Belongs to the inositol monophosphatase superfamily.</text>
</comment>
<keyword evidence="7" id="KW-1185">Reference proteome</keyword>
<dbReference type="PANTHER" id="PTHR43200">
    <property type="entry name" value="PHOSPHATASE"/>
    <property type="match status" value="1"/>
</dbReference>
<gene>
    <name evidence="6" type="ORF">GCM10007924_06440</name>
</gene>
<proteinExistence type="inferred from homology"/>
<comment type="caution">
    <text evidence="6">The sequence shown here is derived from an EMBL/GenBank/DDBJ whole genome shotgun (WGS) entry which is preliminary data.</text>
</comment>
<dbReference type="EMBL" id="BSNF01000001">
    <property type="protein sequence ID" value="GLQ05423.1"/>
    <property type="molecule type" value="Genomic_DNA"/>
</dbReference>
<evidence type="ECO:0000256" key="3">
    <source>
        <dbReference type="ARBA" id="ARBA00022723"/>
    </source>
</evidence>
<dbReference type="PRINTS" id="PR00377">
    <property type="entry name" value="IMPHPHTASES"/>
</dbReference>
<dbReference type="CDD" id="cd01641">
    <property type="entry name" value="Bacterial_IMPase_like_1"/>
    <property type="match status" value="1"/>
</dbReference>
<evidence type="ECO:0000256" key="5">
    <source>
        <dbReference type="ARBA" id="ARBA00022842"/>
    </source>
</evidence>
<comment type="cofactor">
    <cofactor evidence="1">
        <name>Mg(2+)</name>
        <dbReference type="ChEBI" id="CHEBI:18420"/>
    </cofactor>
</comment>
<dbReference type="Gene3D" id="3.40.190.80">
    <property type="match status" value="1"/>
</dbReference>
<dbReference type="Pfam" id="PF00459">
    <property type="entry name" value="Inositol_P"/>
    <property type="match status" value="1"/>
</dbReference>
<name>A0ABQ5U0S8_9PROT</name>
<reference evidence="6" key="2">
    <citation type="submission" date="2023-01" db="EMBL/GenBank/DDBJ databases">
        <title>Draft genome sequence of Sneathiella chinensis strain NBRC 103408.</title>
        <authorList>
            <person name="Sun Q."/>
            <person name="Mori K."/>
        </authorList>
    </citation>
    <scope>NUCLEOTIDE SEQUENCE</scope>
    <source>
        <strain evidence="6">NBRC 103408</strain>
    </source>
</reference>
<evidence type="ECO:0000256" key="4">
    <source>
        <dbReference type="ARBA" id="ARBA00022801"/>
    </source>
</evidence>
<reference evidence="6" key="1">
    <citation type="journal article" date="2014" name="Int. J. Syst. Evol. Microbiol.">
        <title>Complete genome of a new Firmicutes species belonging to the dominant human colonic microbiota ('Ruminococcus bicirculans') reveals two chromosomes and a selective capacity to utilize plant glucans.</title>
        <authorList>
            <consortium name="NISC Comparative Sequencing Program"/>
            <person name="Wegmann U."/>
            <person name="Louis P."/>
            <person name="Goesmann A."/>
            <person name="Henrissat B."/>
            <person name="Duncan S.H."/>
            <person name="Flint H.J."/>
        </authorList>
    </citation>
    <scope>NUCLEOTIDE SEQUENCE</scope>
    <source>
        <strain evidence="6">NBRC 103408</strain>
    </source>
</reference>
<organism evidence="6 7">
    <name type="scientific">Sneathiella chinensis</name>
    <dbReference type="NCBI Taxonomy" id="349750"/>
    <lineage>
        <taxon>Bacteria</taxon>
        <taxon>Pseudomonadati</taxon>
        <taxon>Pseudomonadota</taxon>
        <taxon>Alphaproteobacteria</taxon>
        <taxon>Sneathiellales</taxon>
        <taxon>Sneathiellaceae</taxon>
        <taxon>Sneathiella</taxon>
    </lineage>
</organism>
<keyword evidence="4" id="KW-0378">Hydrolase</keyword>
<evidence type="ECO:0000313" key="7">
    <source>
        <dbReference type="Proteomes" id="UP001161409"/>
    </source>
</evidence>
<keyword evidence="5" id="KW-0460">Magnesium</keyword>
<evidence type="ECO:0000256" key="2">
    <source>
        <dbReference type="ARBA" id="ARBA00009759"/>
    </source>
</evidence>
<dbReference type="InterPro" id="IPR020583">
    <property type="entry name" value="Inositol_monoP_metal-BS"/>
</dbReference>
<dbReference type="Gene3D" id="3.30.540.10">
    <property type="entry name" value="Fructose-1,6-Bisphosphatase, subunit A, domain 1"/>
    <property type="match status" value="1"/>
</dbReference>
<accession>A0ABQ5U0S8</accession>